<proteinExistence type="predicted"/>
<protein>
    <recommendedName>
        <fullName evidence="3">YjcQ protein</fullName>
    </recommendedName>
</protein>
<evidence type="ECO:0000313" key="1">
    <source>
        <dbReference type="EMBL" id="CUO08860.1"/>
    </source>
</evidence>
<dbReference type="AlphaFoldDB" id="A0A174CAE2"/>
<evidence type="ECO:0008006" key="3">
    <source>
        <dbReference type="Google" id="ProtNLM"/>
    </source>
</evidence>
<gene>
    <name evidence="1" type="ORF">ERS852456_01583</name>
</gene>
<name>A0A174CAE2_9FIRM</name>
<organism evidence="1 2">
    <name type="scientific">[Ruminococcus] torques</name>
    <dbReference type="NCBI Taxonomy" id="33039"/>
    <lineage>
        <taxon>Bacteria</taxon>
        <taxon>Bacillati</taxon>
        <taxon>Bacillota</taxon>
        <taxon>Clostridia</taxon>
        <taxon>Lachnospirales</taxon>
        <taxon>Lachnospiraceae</taxon>
        <taxon>Mediterraneibacter</taxon>
    </lineage>
</organism>
<reference evidence="1 2" key="1">
    <citation type="submission" date="2015-09" db="EMBL/GenBank/DDBJ databases">
        <authorList>
            <consortium name="Pathogen Informatics"/>
        </authorList>
    </citation>
    <scope>NUCLEOTIDE SEQUENCE [LARGE SCALE GENOMIC DNA]</scope>
    <source>
        <strain evidence="1 2">2789STDY5834841</strain>
    </source>
</reference>
<evidence type="ECO:0000313" key="2">
    <source>
        <dbReference type="Proteomes" id="UP000095787"/>
    </source>
</evidence>
<sequence length="107" mass="12264">MLTKEAKTVLYQLYKEYLVRRDGNVSRSRAKCFSSAESIHASLFPDWSLEDVEDVLRELGRNGFLDNSYADDTIYDCSLSDVAIVKMENQKKETLLTVADFISKFIP</sequence>
<dbReference type="EMBL" id="CYZO01000018">
    <property type="protein sequence ID" value="CUO08860.1"/>
    <property type="molecule type" value="Genomic_DNA"/>
</dbReference>
<dbReference type="RefSeq" id="WP_055159061.1">
    <property type="nucleotide sequence ID" value="NZ_CYZO01000018.1"/>
</dbReference>
<dbReference type="Proteomes" id="UP000095787">
    <property type="component" value="Unassembled WGS sequence"/>
</dbReference>
<accession>A0A174CAE2</accession>